<dbReference type="PANTHER" id="PTHR43437">
    <property type="entry name" value="HYDROXYACYL-THIOESTER DEHYDRATASE TYPE 2, MITOCHONDRIAL-RELATED"/>
    <property type="match status" value="1"/>
</dbReference>
<evidence type="ECO:0000313" key="3">
    <source>
        <dbReference type="Proteomes" id="UP000193200"/>
    </source>
</evidence>
<dbReference type="SUPFAM" id="SSF54637">
    <property type="entry name" value="Thioesterase/thiol ester dehydrase-isomerase"/>
    <property type="match status" value="1"/>
</dbReference>
<keyword evidence="2" id="KW-0808">Transferase</keyword>
<proteinExistence type="predicted"/>
<evidence type="ECO:0000313" key="2">
    <source>
        <dbReference type="EMBL" id="SLN65376.1"/>
    </source>
</evidence>
<feature type="domain" description="MaoC-like" evidence="1">
    <location>
        <begin position="19"/>
        <end position="107"/>
    </location>
</feature>
<dbReference type="InterPro" id="IPR050965">
    <property type="entry name" value="UPF0336/Enoyl-CoA_hydratase"/>
</dbReference>
<dbReference type="PANTHER" id="PTHR43437:SF3">
    <property type="entry name" value="HYDROXYACYL-THIOESTER DEHYDRATASE TYPE 2, MITOCHONDRIAL"/>
    <property type="match status" value="1"/>
</dbReference>
<protein>
    <submittedName>
        <fullName evidence="2">Bifunctional enoyl-CoA hydratase/phosphate acetyltransferase</fullName>
    </submittedName>
</protein>
<dbReference type="AlphaFoldDB" id="A0A1Y5TPX5"/>
<dbReference type="EMBL" id="FWFR01000002">
    <property type="protein sequence ID" value="SLN65376.1"/>
    <property type="molecule type" value="Genomic_DNA"/>
</dbReference>
<dbReference type="GO" id="GO:0019171">
    <property type="term" value="F:(3R)-hydroxyacyl-[acyl-carrier-protein] dehydratase activity"/>
    <property type="evidence" value="ECO:0007669"/>
    <property type="project" value="TreeGrafter"/>
</dbReference>
<dbReference type="GO" id="GO:0006633">
    <property type="term" value="P:fatty acid biosynthetic process"/>
    <property type="evidence" value="ECO:0007669"/>
    <property type="project" value="TreeGrafter"/>
</dbReference>
<evidence type="ECO:0000259" key="1">
    <source>
        <dbReference type="Pfam" id="PF01575"/>
    </source>
</evidence>
<gene>
    <name evidence="2" type="ORF">OCH7691_02990</name>
</gene>
<keyword evidence="3" id="KW-1185">Reference proteome</keyword>
<name>A0A1Y5TPX5_9PROT</name>
<dbReference type="GO" id="GO:0016740">
    <property type="term" value="F:transferase activity"/>
    <property type="evidence" value="ECO:0007669"/>
    <property type="project" value="UniProtKB-KW"/>
</dbReference>
<dbReference type="Gene3D" id="3.10.129.10">
    <property type="entry name" value="Hotdog Thioesterase"/>
    <property type="match status" value="1"/>
</dbReference>
<dbReference type="Proteomes" id="UP000193200">
    <property type="component" value="Unassembled WGS sequence"/>
</dbReference>
<accession>A0A1Y5TPX5</accession>
<organism evidence="2 3">
    <name type="scientific">Oceanibacterium hippocampi</name>
    <dbReference type="NCBI Taxonomy" id="745714"/>
    <lineage>
        <taxon>Bacteria</taxon>
        <taxon>Pseudomonadati</taxon>
        <taxon>Pseudomonadota</taxon>
        <taxon>Alphaproteobacteria</taxon>
        <taxon>Sneathiellales</taxon>
        <taxon>Sneathiellaceae</taxon>
        <taxon>Oceanibacterium</taxon>
    </lineage>
</organism>
<dbReference type="CDD" id="cd03441">
    <property type="entry name" value="R_hydratase_like"/>
    <property type="match status" value="1"/>
</dbReference>
<dbReference type="InParanoid" id="A0A1Y5TPX5"/>
<reference evidence="2 3" key="1">
    <citation type="submission" date="2017-03" db="EMBL/GenBank/DDBJ databases">
        <authorList>
            <person name="Afonso C.L."/>
            <person name="Miller P.J."/>
            <person name="Scott M.A."/>
            <person name="Spackman E."/>
            <person name="Goraichik I."/>
            <person name="Dimitrov K.M."/>
            <person name="Suarez D.L."/>
            <person name="Swayne D.E."/>
        </authorList>
    </citation>
    <scope>NUCLEOTIDE SEQUENCE [LARGE SCALE GENOMIC DNA]</scope>
    <source>
        <strain evidence="2 3">CECT 7691</strain>
    </source>
</reference>
<dbReference type="Pfam" id="PF01575">
    <property type="entry name" value="MaoC_dehydratas"/>
    <property type="match status" value="1"/>
</dbReference>
<dbReference type="InterPro" id="IPR002539">
    <property type="entry name" value="MaoC-like_dom"/>
</dbReference>
<dbReference type="RefSeq" id="WP_176245076.1">
    <property type="nucleotide sequence ID" value="NZ_FWFR01000002.1"/>
</dbReference>
<sequence length="142" mass="14995">MTSAPSLPPARLDPHAWIITQAQIELYGKAAGADDPIHMDPVAAKETPLGGTIAQGMLVLAVMGEYVAARIASPAVWIAGGELDVRFRRPVRPGDRLTIHATKADQASNGAAGAATYEIWCENQHGDHVVAGQAHIPLDGFR</sequence>
<dbReference type="InterPro" id="IPR029069">
    <property type="entry name" value="HotDog_dom_sf"/>
</dbReference>